<dbReference type="SUPFAM" id="SSF57535">
    <property type="entry name" value="Complement control module/SCR domain"/>
    <property type="match status" value="2"/>
</dbReference>
<dbReference type="Gene3D" id="2.40.10.10">
    <property type="entry name" value="Trypsin-like serine proteases"/>
    <property type="match status" value="1"/>
</dbReference>
<organism evidence="7 8">
    <name type="scientific">Phaedon cochleariae</name>
    <name type="common">Mustard beetle</name>
    <dbReference type="NCBI Taxonomy" id="80249"/>
    <lineage>
        <taxon>Eukaryota</taxon>
        <taxon>Metazoa</taxon>
        <taxon>Ecdysozoa</taxon>
        <taxon>Arthropoda</taxon>
        <taxon>Hexapoda</taxon>
        <taxon>Insecta</taxon>
        <taxon>Pterygota</taxon>
        <taxon>Neoptera</taxon>
        <taxon>Endopterygota</taxon>
        <taxon>Coleoptera</taxon>
        <taxon>Polyphaga</taxon>
        <taxon>Cucujiformia</taxon>
        <taxon>Chrysomeloidea</taxon>
        <taxon>Chrysomelidae</taxon>
        <taxon>Chrysomelinae</taxon>
        <taxon>Chrysomelini</taxon>
        <taxon>Phaedon</taxon>
    </lineage>
</organism>
<dbReference type="PROSITE" id="PS00134">
    <property type="entry name" value="TRYPSIN_HIS"/>
    <property type="match status" value="1"/>
</dbReference>
<dbReference type="PROSITE" id="PS50240">
    <property type="entry name" value="TRYPSIN_DOM"/>
    <property type="match status" value="1"/>
</dbReference>
<evidence type="ECO:0000256" key="2">
    <source>
        <dbReference type="ARBA" id="ARBA00022900"/>
    </source>
</evidence>
<dbReference type="InterPro" id="IPR000436">
    <property type="entry name" value="Sushi_SCR_CCP_dom"/>
</dbReference>
<dbReference type="SMART" id="SM00032">
    <property type="entry name" value="CCP"/>
    <property type="match status" value="3"/>
</dbReference>
<dbReference type="Pfam" id="PF00704">
    <property type="entry name" value="Glyco_hydro_18"/>
    <property type="match status" value="1"/>
</dbReference>
<sequence>MRIIGRPQLMPKCLANRTTSQLDGLTEAKGENYEGCETAPQNLQVGCSIPKERGTCMNYTVKWFFDMDYGGCSKFYYGGCDGNENRYKSKEECESVCVKPEGTDRCNLPKVAGPCEGYYPVWYYDKDLKNCAQFVYGGCLGNNNKFESREECLNQCVTDSSPDPCEQKQEAGPCNGQYQRYWCDEETGQCQPFVYRGCKGNKNNFPTIEACRQQCATPGEKKELCPPIYSTPILSVVCQDVTGNKISCTKATDGTYLTYQCIQYYETLGRQQSLYCSHGTWDSQPICQPVCGKKIDTNLTPLIFNGVDTTELEYPWIVAIFIKNNGQFINNCGGTLISTRMVLTAAHCVTNSYAQAFNESEIQVAAGKYYNKYGDARDKHVQYLEISGIIVHEEFRGTTRHYQYDIALIITRSLFKLGPAVQPVCIDNINGIHLHAGNSGEIAAWGITENNTVADHLRTLIIPYKDQTTCANELPYDWADRYNFDDKICGGFLGKNKSVCRGDSGSGLVFRNPDDNRYYVHGLVSIAPAVQYASCNSQNNALFTKVSKYYQWLDKKRKMSYVEECTLPSYPNNGIWRLENDSGMGPGDISTSDTILEFSCNKGYKLSSKYPKYYCSSMLQLPVCHSLCPIPNFPPGTIVSCQDDKNTVIDCADTVSGSSIIYSCPGGYKTESGTSSGKNYCNGGSWENHNLGCYPRTESESTPTPKEINSKSSTANAMKDPIVVDTTGVNVMCTYASWWSYHGVNPEDFEPSLCTHITYDYVGINGTGDLRVQDETLDLGEFNEGGLYRRITNLKVKNKRLKVLLSVGGSKSSNASLFSNIAADAAKTAAFINSASHFIRTYKFDGLDIDWYYPKLSDEINYITFLRKIRNEFDKQGWLLSASVRSDPEDTGYDAIKMNKILDWITINTFDMYGSWSSYTGNHNALYPSSVEYEWEKNHLSVHSAANNWLNAGLTRNKMVLSVAFYGISFTLKNSSQHTIHSPISGIGPGDDNGFLRYSEICINYKDYNEVWDDEQKVSYKYKDDKWFGYNSKDAVWIKVS</sequence>
<feature type="domain" description="BPTI/Kunitz inhibitor" evidence="5">
    <location>
        <begin position="47"/>
        <end position="97"/>
    </location>
</feature>
<dbReference type="GO" id="GO:0008061">
    <property type="term" value="F:chitin binding"/>
    <property type="evidence" value="ECO:0007669"/>
    <property type="project" value="InterPro"/>
</dbReference>
<dbReference type="InterPro" id="IPR001223">
    <property type="entry name" value="Glyco_hydro18_cat"/>
</dbReference>
<dbReference type="InterPro" id="IPR002223">
    <property type="entry name" value="Kunitz_BPTI"/>
</dbReference>
<keyword evidence="3" id="KW-1015">Disulfide bond</keyword>
<evidence type="ECO:0000256" key="1">
    <source>
        <dbReference type="ARBA" id="ARBA00022690"/>
    </source>
</evidence>
<evidence type="ECO:0000259" key="5">
    <source>
        <dbReference type="PROSITE" id="PS50279"/>
    </source>
</evidence>
<dbReference type="InterPro" id="IPR018114">
    <property type="entry name" value="TRYPSIN_HIS"/>
</dbReference>
<dbReference type="GO" id="GO:0006032">
    <property type="term" value="P:chitin catabolic process"/>
    <property type="evidence" value="ECO:0007669"/>
    <property type="project" value="TreeGrafter"/>
</dbReference>
<feature type="domain" description="Peptidase S1" evidence="4">
    <location>
        <begin position="303"/>
        <end position="558"/>
    </location>
</feature>
<dbReference type="GO" id="GO:0006508">
    <property type="term" value="P:proteolysis"/>
    <property type="evidence" value="ECO:0007669"/>
    <property type="project" value="InterPro"/>
</dbReference>
<evidence type="ECO:0000313" key="8">
    <source>
        <dbReference type="Proteomes" id="UP001153737"/>
    </source>
</evidence>
<dbReference type="InterPro" id="IPR020901">
    <property type="entry name" value="Prtase_inh_Kunz-CS"/>
</dbReference>
<protein>
    <recommendedName>
        <fullName evidence="9">Chitinase</fullName>
    </recommendedName>
</protein>
<dbReference type="InterPro" id="IPR017853">
    <property type="entry name" value="GH"/>
</dbReference>
<dbReference type="InterPro" id="IPR011583">
    <property type="entry name" value="Chitinase_II/V-like_cat"/>
</dbReference>
<dbReference type="CDD" id="cd00109">
    <property type="entry name" value="Kunitz-type"/>
    <property type="match status" value="2"/>
</dbReference>
<dbReference type="FunFam" id="4.10.410.10:FF:000020">
    <property type="entry name" value="Collagen, type VI, alpha 3"/>
    <property type="match status" value="2"/>
</dbReference>
<dbReference type="InterPro" id="IPR043504">
    <property type="entry name" value="Peptidase_S1_PA_chymotrypsin"/>
</dbReference>
<dbReference type="SUPFAM" id="SSF51445">
    <property type="entry name" value="(Trans)glycosidases"/>
    <property type="match status" value="1"/>
</dbReference>
<dbReference type="SUPFAM" id="SSF54556">
    <property type="entry name" value="Chitinase insertion domain"/>
    <property type="match status" value="1"/>
</dbReference>
<dbReference type="PROSITE" id="PS00280">
    <property type="entry name" value="BPTI_KUNITZ_1"/>
    <property type="match status" value="2"/>
</dbReference>
<reference evidence="7" key="1">
    <citation type="submission" date="2022-01" db="EMBL/GenBank/DDBJ databases">
        <authorList>
            <person name="King R."/>
        </authorList>
    </citation>
    <scope>NUCLEOTIDE SEQUENCE</scope>
</reference>
<dbReference type="OrthoDB" id="6744641at2759"/>
<dbReference type="SMART" id="SM00131">
    <property type="entry name" value="KU"/>
    <property type="match status" value="3"/>
</dbReference>
<feature type="domain" description="BPTI/Kunitz inhibitor" evidence="5">
    <location>
        <begin position="165"/>
        <end position="215"/>
    </location>
</feature>
<dbReference type="Gene3D" id="3.10.50.10">
    <property type="match status" value="1"/>
</dbReference>
<dbReference type="Pfam" id="PF00014">
    <property type="entry name" value="Kunitz_BPTI"/>
    <property type="match status" value="3"/>
</dbReference>
<proteinExistence type="predicted"/>
<dbReference type="PANTHER" id="PTHR11177">
    <property type="entry name" value="CHITINASE"/>
    <property type="match status" value="1"/>
</dbReference>
<evidence type="ECO:0000259" key="6">
    <source>
        <dbReference type="PROSITE" id="PS51910"/>
    </source>
</evidence>
<dbReference type="InterPro" id="IPR001314">
    <property type="entry name" value="Peptidase_S1A"/>
</dbReference>
<dbReference type="PANTHER" id="PTHR11177:SF360">
    <property type="entry name" value="CHITINASE 4-RELATED"/>
    <property type="match status" value="1"/>
</dbReference>
<keyword evidence="8" id="KW-1185">Reference proteome</keyword>
<feature type="domain" description="GH18" evidence="6">
    <location>
        <begin position="729"/>
        <end position="1041"/>
    </location>
</feature>
<dbReference type="Gene3D" id="4.10.410.10">
    <property type="entry name" value="Pancreatic trypsin inhibitor Kunitz domain"/>
    <property type="match status" value="3"/>
</dbReference>
<dbReference type="CDD" id="cd00190">
    <property type="entry name" value="Tryp_SPc"/>
    <property type="match status" value="1"/>
</dbReference>
<dbReference type="Proteomes" id="UP001153737">
    <property type="component" value="Chromosome 15"/>
</dbReference>
<gene>
    <name evidence="7" type="ORF">PHAECO_LOCUS4610</name>
</gene>
<dbReference type="Gene3D" id="3.20.20.80">
    <property type="entry name" value="Glycosidases"/>
    <property type="match status" value="1"/>
</dbReference>
<dbReference type="EMBL" id="OU896721">
    <property type="protein sequence ID" value="CAG9817215.1"/>
    <property type="molecule type" value="Genomic_DNA"/>
</dbReference>
<dbReference type="FunFam" id="3.10.50.10:FF:000001">
    <property type="entry name" value="Chitinase 3-like 1"/>
    <property type="match status" value="1"/>
</dbReference>
<feature type="domain" description="BPTI/Kunitz inhibitor" evidence="5">
    <location>
        <begin position="106"/>
        <end position="156"/>
    </location>
</feature>
<dbReference type="InterPro" id="IPR001254">
    <property type="entry name" value="Trypsin_dom"/>
</dbReference>
<dbReference type="GO" id="GO:0005975">
    <property type="term" value="P:carbohydrate metabolic process"/>
    <property type="evidence" value="ECO:0007669"/>
    <property type="project" value="InterPro"/>
</dbReference>
<dbReference type="InterPro" id="IPR035976">
    <property type="entry name" value="Sushi/SCR/CCP_sf"/>
</dbReference>
<dbReference type="Pfam" id="PF00089">
    <property type="entry name" value="Trypsin"/>
    <property type="match status" value="1"/>
</dbReference>
<reference evidence="7" key="2">
    <citation type="submission" date="2022-10" db="EMBL/GenBank/DDBJ databases">
        <authorList>
            <consortium name="ENA_rothamsted_submissions"/>
            <consortium name="culmorum"/>
            <person name="King R."/>
        </authorList>
    </citation>
    <scope>NUCLEOTIDE SEQUENCE</scope>
</reference>
<dbReference type="SMART" id="SM00020">
    <property type="entry name" value="Tryp_SPc"/>
    <property type="match status" value="1"/>
</dbReference>
<dbReference type="PROSITE" id="PS51910">
    <property type="entry name" value="GH18_2"/>
    <property type="match status" value="1"/>
</dbReference>
<dbReference type="InterPro" id="IPR050314">
    <property type="entry name" value="Glycosyl_Hydrlase_18"/>
</dbReference>
<dbReference type="SMART" id="SM00636">
    <property type="entry name" value="Glyco_18"/>
    <property type="match status" value="1"/>
</dbReference>
<keyword evidence="1" id="KW-0646">Protease inhibitor</keyword>
<dbReference type="GO" id="GO:0005576">
    <property type="term" value="C:extracellular region"/>
    <property type="evidence" value="ECO:0007669"/>
    <property type="project" value="TreeGrafter"/>
</dbReference>
<dbReference type="InterPro" id="IPR029070">
    <property type="entry name" value="Chitinase_insertion_sf"/>
</dbReference>
<evidence type="ECO:0008006" key="9">
    <source>
        <dbReference type="Google" id="ProtNLM"/>
    </source>
</evidence>
<dbReference type="PRINTS" id="PR00759">
    <property type="entry name" value="BASICPTASE"/>
</dbReference>
<dbReference type="PRINTS" id="PR00722">
    <property type="entry name" value="CHYMOTRYPSIN"/>
</dbReference>
<evidence type="ECO:0000256" key="3">
    <source>
        <dbReference type="ARBA" id="ARBA00023157"/>
    </source>
</evidence>
<dbReference type="GO" id="GO:0004252">
    <property type="term" value="F:serine-type endopeptidase activity"/>
    <property type="evidence" value="ECO:0007669"/>
    <property type="project" value="InterPro"/>
</dbReference>
<dbReference type="InterPro" id="IPR036880">
    <property type="entry name" value="Kunitz_BPTI_sf"/>
</dbReference>
<keyword evidence="2" id="KW-0722">Serine protease inhibitor</keyword>
<dbReference type="SUPFAM" id="SSF50494">
    <property type="entry name" value="Trypsin-like serine proteases"/>
    <property type="match status" value="1"/>
</dbReference>
<dbReference type="CDD" id="cd22639">
    <property type="entry name" value="Kunitz_papilin_lacunin-like"/>
    <property type="match status" value="1"/>
</dbReference>
<name>A0A9N9SCE1_PHACE</name>
<accession>A0A9N9SCE1</accession>
<dbReference type="SUPFAM" id="SSF57362">
    <property type="entry name" value="BPTI-like"/>
    <property type="match status" value="3"/>
</dbReference>
<dbReference type="FunFam" id="2.40.10.10:FF:000068">
    <property type="entry name" value="transmembrane protease serine 2"/>
    <property type="match status" value="1"/>
</dbReference>
<dbReference type="AlphaFoldDB" id="A0A9N9SCE1"/>
<dbReference type="PROSITE" id="PS50279">
    <property type="entry name" value="BPTI_KUNITZ_2"/>
    <property type="match status" value="3"/>
</dbReference>
<dbReference type="GO" id="GO:0004568">
    <property type="term" value="F:chitinase activity"/>
    <property type="evidence" value="ECO:0007669"/>
    <property type="project" value="TreeGrafter"/>
</dbReference>
<dbReference type="InterPro" id="IPR009003">
    <property type="entry name" value="Peptidase_S1_PA"/>
</dbReference>
<dbReference type="GO" id="GO:0004867">
    <property type="term" value="F:serine-type endopeptidase inhibitor activity"/>
    <property type="evidence" value="ECO:0007669"/>
    <property type="project" value="UniProtKB-KW"/>
</dbReference>
<evidence type="ECO:0000259" key="4">
    <source>
        <dbReference type="PROSITE" id="PS50240"/>
    </source>
</evidence>
<evidence type="ECO:0000313" key="7">
    <source>
        <dbReference type="EMBL" id="CAG9817215.1"/>
    </source>
</evidence>